<comment type="subcellular location">
    <subcellularLocation>
        <location evidence="1 9">Nucleus</location>
    </subcellularLocation>
</comment>
<feature type="transmembrane region" description="Helical" evidence="11">
    <location>
        <begin position="1283"/>
        <end position="1302"/>
    </location>
</feature>
<dbReference type="InterPro" id="IPR055122">
    <property type="entry name" value="Med14_N"/>
</dbReference>
<feature type="compositionally biased region" description="Polar residues" evidence="10">
    <location>
        <begin position="14"/>
        <end position="33"/>
    </location>
</feature>
<feature type="transmembrane region" description="Helical" evidence="11">
    <location>
        <begin position="1254"/>
        <end position="1276"/>
    </location>
</feature>
<dbReference type="Proteomes" id="UP000217199">
    <property type="component" value="Unassembled WGS sequence"/>
</dbReference>
<keyword evidence="11" id="KW-1133">Transmembrane helix</keyword>
<evidence type="ECO:0000256" key="2">
    <source>
        <dbReference type="ARBA" id="ARBA00007813"/>
    </source>
</evidence>
<evidence type="ECO:0000256" key="4">
    <source>
        <dbReference type="ARBA" id="ARBA00023015"/>
    </source>
</evidence>
<evidence type="ECO:0000256" key="3">
    <source>
        <dbReference type="ARBA" id="ARBA00019619"/>
    </source>
</evidence>
<comment type="caution">
    <text evidence="13">The sequence shown here is derived from an EMBL/GenBank/DDBJ whole genome shotgun (WGS) entry which is preliminary data.</text>
</comment>
<feature type="transmembrane region" description="Helical" evidence="11">
    <location>
        <begin position="1423"/>
        <end position="1441"/>
    </location>
</feature>
<dbReference type="GO" id="GO:0003712">
    <property type="term" value="F:transcription coregulator activity"/>
    <property type="evidence" value="ECO:0007669"/>
    <property type="project" value="UniProtKB-UniRule"/>
</dbReference>
<evidence type="ECO:0000256" key="6">
    <source>
        <dbReference type="ARBA" id="ARBA00023163"/>
    </source>
</evidence>
<evidence type="ECO:0000256" key="5">
    <source>
        <dbReference type="ARBA" id="ARBA00023159"/>
    </source>
</evidence>
<keyword evidence="14" id="KW-1185">Reference proteome</keyword>
<dbReference type="PANTHER" id="PTHR12809:SF2">
    <property type="entry name" value="MEDIATOR OF RNA POLYMERASE II TRANSCRIPTION SUBUNIT 14"/>
    <property type="match status" value="1"/>
</dbReference>
<sequence length="1834" mass="207082">MDAKVNGIHAGPSESHNTNNLATNGHSYMNSEHTFPHGSDDEPSQEEIERELPVVVDSQVPLGELLSRTTQAIYAELTEMAETLPGMSDTARKRTIADWVVKTKKQVVKLYAVTRWARDAKDVQKAMNITAFLMEQNKQFEDAINSITTAKENLATAKLRNFDLLTSLDVLTTGSYLRLPTQIKKFFATPQPLTDEEVKKTLYDMEEHIRYRLRMHEIIPIEMSQYRIDDGRVFFSAPNLFETSISLKGARPGDGWFFVHVEFLFVVGGDPNDVQDFPRRPAGDLKRHITVEADNRLGYYIPIQVDPNIPPEFQPPPRPELPVGVIDTPLIRLFNFLQMMSLSYQLEILFFQAQRLRALGWRDYLSIERSNDGKSFSVSYWIRPISNNTNRPQFAHRQRVAPFGGKLTFSIVETRGSAKVGGGPSRSPQNRILAQLQREARLGGKRPSDEVETFRFDVVWEPSKNALGVDIAPEFTKRFKKLEVEPQNLDFEKILRSALGNHVSLLLYYYEQQLVMGPYRFMFAYPGEVQLITEDNFTALRVHLCADEYLTVSVDPRTGRFTLKDTGGLSVSGRAPRYAVLSDRVNDNPFLIYEVLVQARYSTIIELAEQKVVYMGLQSFRTRNLSRDELLKFGNDIRGTLFVSLAGSRRHYLVLLISGHEFRFALISVGKNPRSPIDELVLEDIGWLDVQRIHGDPIVSELDTGVQDLSRPFGMPDSGLGIDRFKLESEVLRELYAYCCARVAYTNVEMQLKLRSIPCQYTAPVLTTTSQTELNHLRPSLVKSLPGLCVQSSDLLAGVPAAEAAMSNIRIVPLNWWSTKKTQVVTCVKLKYVQQPVGKRAGTSTVIRPSKNIIYDAREAIVSFLSDDVDNCVQEFLTEWANVSKMVVIAREVSQMAKQYSWHDVRLLSFDLQSVEFVYAKDYTVSIKSMNTDAGSSSYELSFSRVRKRSRMTSLSVPLDTHGQDELYNPHEEARQYFQSILRLGPLLSASFHQLVETLRGTLPIVCTINRLQERADSGTDPEARTTRVWHVSKAAGWYRILYGDSRHALDIRLMRGQRVAVLDASLPLTSKTPREINRIMSLASKASSSAKQEKGTGKPGPSFYDTLLSHKRYAGTFLPIPDFSELLESTIRACRNEKQMNGTNMHVVQVDRGLICDVSSVQNYVSRIHSLTLQTQRKSNIVSWTCSPFEKCDKSEESSKEGINYDNDELRSYVSEFSERELSKSSDLLLDIAMTTTFSSLTDGTPIIRSSDVASYCSFFALVWWIWASQAAYNVRFRRSDWLHRFFLFLQLLVFCTLAAFTKNFDITNGIFKNVRDRNILTQLEVQDYWSKQNVEVDDYRSRIPTLNASGISMTFAFSRVILLVQYVTALYHALPQIQDHRVKMTAFFVHIISLIFSAICHFIAYFVIGKNPDETDEIVKIILWYLPLLVEVTAHFVAVSVPGRVRYPPEAIHERRNTVFIIILGGGLDKITNGFQYIVGNISLEPRSLVLITCAAVIFILIFTLYFSILGDEKADSKRVLASFFFEFFFLSSLIVTLQGIAQMLTAGSLGTAMEVSFQFVRTSSELMSSKGFGVYLNESDYSREGFRDLNNTGVALNSLLNIINDGIADARDNHDSNPAVAYNYILQADVALLFTVLGNIRVDLDSDPILYKNMSIFLETDPSNFSVVSNDSFHEIAETIIKDNAEPAFWFYAVGGMVLITLASINVVTRSPRDKYEWGQTISRILMGSLVFALTALDAHASSDILDANLNYTGSKIWSFETHSMVLTPYALALVVEQIIELCLDYIAIRPYGSHKTGDSEGGQQEERYNNENQVRASPPTAPAPSGSSPD</sequence>
<dbReference type="Pfam" id="PF08638">
    <property type="entry name" value="Med14"/>
    <property type="match status" value="1"/>
</dbReference>
<feature type="transmembrane region" description="Helical" evidence="11">
    <location>
        <begin position="1492"/>
        <end position="1511"/>
    </location>
</feature>
<gene>
    <name evidence="13" type="ORF">PNOK_0295400</name>
</gene>
<evidence type="ECO:0000313" key="14">
    <source>
        <dbReference type="Proteomes" id="UP000217199"/>
    </source>
</evidence>
<feature type="transmembrane region" description="Helical" evidence="11">
    <location>
        <begin position="1353"/>
        <end position="1376"/>
    </location>
</feature>
<evidence type="ECO:0000256" key="8">
    <source>
        <dbReference type="ARBA" id="ARBA00032007"/>
    </source>
</evidence>
<evidence type="ECO:0000259" key="12">
    <source>
        <dbReference type="Pfam" id="PF08638"/>
    </source>
</evidence>
<comment type="subunit">
    <text evidence="9">Component of the Mediator complex.</text>
</comment>
<dbReference type="InterPro" id="IPR010640">
    <property type="entry name" value="Low_temperature_requirement_A"/>
</dbReference>
<dbReference type="InterPro" id="IPR013947">
    <property type="entry name" value="Mediator_Med14"/>
</dbReference>
<name>A0A286UL36_9AGAM</name>
<dbReference type="STRING" id="2282107.A0A286UL36"/>
<feature type="region of interest" description="Disordered" evidence="10">
    <location>
        <begin position="1"/>
        <end position="47"/>
    </location>
</feature>
<dbReference type="OrthoDB" id="205099at2759"/>
<reference evidence="13 14" key="1">
    <citation type="journal article" date="2017" name="Mol. Ecol.">
        <title>Comparative and population genomic landscape of Phellinus noxius: A hypervariable fungus causing root rot in trees.</title>
        <authorList>
            <person name="Chung C.L."/>
            <person name="Lee T.J."/>
            <person name="Akiba M."/>
            <person name="Lee H.H."/>
            <person name="Kuo T.H."/>
            <person name="Liu D."/>
            <person name="Ke H.M."/>
            <person name="Yokoi T."/>
            <person name="Roa M.B."/>
            <person name="Lu M.J."/>
            <person name="Chang Y.Y."/>
            <person name="Ann P.J."/>
            <person name="Tsai J.N."/>
            <person name="Chen C.Y."/>
            <person name="Tzean S.S."/>
            <person name="Ota Y."/>
            <person name="Hattori T."/>
            <person name="Sahashi N."/>
            <person name="Liou R.F."/>
            <person name="Kikuchi T."/>
            <person name="Tsai I.J."/>
        </authorList>
    </citation>
    <scope>NUCLEOTIDE SEQUENCE [LARGE SCALE GENOMIC DNA]</scope>
    <source>
        <strain evidence="13 14">FFPRI411160</strain>
    </source>
</reference>
<evidence type="ECO:0000256" key="1">
    <source>
        <dbReference type="ARBA" id="ARBA00004123"/>
    </source>
</evidence>
<keyword evidence="5 9" id="KW-0010">Activator</keyword>
<dbReference type="GO" id="GO:0070847">
    <property type="term" value="C:core mediator complex"/>
    <property type="evidence" value="ECO:0007669"/>
    <property type="project" value="TreeGrafter"/>
</dbReference>
<proteinExistence type="inferred from homology"/>
<evidence type="ECO:0000256" key="9">
    <source>
        <dbReference type="RuleBase" id="RU365082"/>
    </source>
</evidence>
<organism evidence="13 14">
    <name type="scientific">Pyrrhoderma noxium</name>
    <dbReference type="NCBI Taxonomy" id="2282107"/>
    <lineage>
        <taxon>Eukaryota</taxon>
        <taxon>Fungi</taxon>
        <taxon>Dikarya</taxon>
        <taxon>Basidiomycota</taxon>
        <taxon>Agaricomycotina</taxon>
        <taxon>Agaricomycetes</taxon>
        <taxon>Hymenochaetales</taxon>
        <taxon>Hymenochaetaceae</taxon>
        <taxon>Pyrrhoderma</taxon>
    </lineage>
</organism>
<dbReference type="PANTHER" id="PTHR12809">
    <property type="entry name" value="MEDIATOR COMPLEX SUBUNIT"/>
    <property type="match status" value="1"/>
</dbReference>
<comment type="function">
    <text evidence="9">Component of the Mediator complex, a coactivator involved in the regulated transcription of nearly all RNA polymerase II-dependent genes. Mediator functions as a bridge to convey information from gene-specific regulatory proteins to the basal RNA polymerase II transcription machinery. Mediator is recruited to promoters by direct interactions with regulatory proteins and serves as a scaffold for the assembly of a functional preinitiation complex with RNA polymerase II and the general transcription factors.</text>
</comment>
<keyword evidence="11" id="KW-0812">Transmembrane</keyword>
<keyword evidence="4 9" id="KW-0805">Transcription regulation</keyword>
<dbReference type="GO" id="GO:0016592">
    <property type="term" value="C:mediator complex"/>
    <property type="evidence" value="ECO:0007669"/>
    <property type="project" value="UniProtKB-UniRule"/>
</dbReference>
<keyword evidence="7 9" id="KW-0539">Nucleus</keyword>
<keyword evidence="6 9" id="KW-0804">Transcription</keyword>
<evidence type="ECO:0000256" key="10">
    <source>
        <dbReference type="SAM" id="MobiDB-lite"/>
    </source>
</evidence>
<evidence type="ECO:0000313" key="13">
    <source>
        <dbReference type="EMBL" id="PAV20327.1"/>
    </source>
</evidence>
<keyword evidence="11" id="KW-0472">Membrane</keyword>
<dbReference type="EMBL" id="NBII01000003">
    <property type="protein sequence ID" value="PAV20327.1"/>
    <property type="molecule type" value="Genomic_DNA"/>
</dbReference>
<feature type="transmembrane region" description="Helical" evidence="11">
    <location>
        <begin position="1388"/>
        <end position="1411"/>
    </location>
</feature>
<dbReference type="InParanoid" id="A0A286UL36"/>
<dbReference type="Pfam" id="PF06772">
    <property type="entry name" value="LtrA"/>
    <property type="match status" value="1"/>
</dbReference>
<feature type="transmembrane region" description="Helical" evidence="11">
    <location>
        <begin position="1461"/>
        <end position="1480"/>
    </location>
</feature>
<feature type="domain" description="Mediator complex subunit MED14 N-terminal" evidence="12">
    <location>
        <begin position="59"/>
        <end position="248"/>
    </location>
</feature>
<dbReference type="GO" id="GO:0006357">
    <property type="term" value="P:regulation of transcription by RNA polymerase II"/>
    <property type="evidence" value="ECO:0007669"/>
    <property type="project" value="InterPro"/>
</dbReference>
<feature type="region of interest" description="Disordered" evidence="10">
    <location>
        <begin position="1798"/>
        <end position="1834"/>
    </location>
</feature>
<protein>
    <recommendedName>
        <fullName evidence="3 9">Mediator of RNA polymerase II transcription subunit 14</fullName>
    </recommendedName>
    <alternativeName>
        <fullName evidence="8 9">Mediator complex subunit 14</fullName>
    </alternativeName>
</protein>
<accession>A0A286UL36</accession>
<evidence type="ECO:0000256" key="11">
    <source>
        <dbReference type="SAM" id="Phobius"/>
    </source>
</evidence>
<feature type="transmembrane region" description="Helical" evidence="11">
    <location>
        <begin position="1523"/>
        <end position="1544"/>
    </location>
</feature>
<evidence type="ECO:0000256" key="7">
    <source>
        <dbReference type="ARBA" id="ARBA00023242"/>
    </source>
</evidence>
<comment type="similarity">
    <text evidence="2 9">Belongs to the Mediator complex subunit 14 family.</text>
</comment>
<feature type="transmembrane region" description="Helical" evidence="11">
    <location>
        <begin position="1692"/>
        <end position="1712"/>
    </location>
</feature>